<dbReference type="Pfam" id="PF02625">
    <property type="entry name" value="XdhC_CoxI"/>
    <property type="match status" value="1"/>
</dbReference>
<protein>
    <submittedName>
        <fullName evidence="3">Putative xanthine dehydrogenase subunit A</fullName>
        <ecNumber evidence="3">1.17.1.4</ecNumber>
    </submittedName>
</protein>
<feature type="domain" description="XdhC- CoxI" evidence="1">
    <location>
        <begin position="15"/>
        <end position="75"/>
    </location>
</feature>
<proteinExistence type="predicted"/>
<dbReference type="Pfam" id="PF13478">
    <property type="entry name" value="XdhC_C"/>
    <property type="match status" value="1"/>
</dbReference>
<dbReference type="PANTHER" id="PTHR30388">
    <property type="entry name" value="ALDEHYDE OXIDOREDUCTASE MOLYBDENUM COFACTOR ASSEMBLY PROTEIN"/>
    <property type="match status" value="1"/>
</dbReference>
<feature type="domain" description="XdhC Rossmann" evidence="2">
    <location>
        <begin position="194"/>
        <end position="337"/>
    </location>
</feature>
<dbReference type="InterPro" id="IPR052698">
    <property type="entry name" value="MoCofactor_Util/Proc"/>
</dbReference>
<dbReference type="Gene3D" id="3.40.50.720">
    <property type="entry name" value="NAD(P)-binding Rossmann-like Domain"/>
    <property type="match status" value="1"/>
</dbReference>
<comment type="caution">
    <text evidence="3">The sequence shown here is derived from an EMBL/GenBank/DDBJ whole genome shotgun (WGS) entry which is preliminary data.</text>
</comment>
<organism evidence="3 4">
    <name type="scientific">Neorhodopirellula pilleata</name>
    <dbReference type="NCBI Taxonomy" id="2714738"/>
    <lineage>
        <taxon>Bacteria</taxon>
        <taxon>Pseudomonadati</taxon>
        <taxon>Planctomycetota</taxon>
        <taxon>Planctomycetia</taxon>
        <taxon>Pirellulales</taxon>
        <taxon>Pirellulaceae</taxon>
        <taxon>Neorhodopirellula</taxon>
    </lineage>
</organism>
<dbReference type="EC" id="1.17.1.4" evidence="3"/>
<keyword evidence="3" id="KW-0560">Oxidoreductase</keyword>
<dbReference type="AlphaFoldDB" id="A0A5C6A165"/>
<keyword evidence="4" id="KW-1185">Reference proteome</keyword>
<dbReference type="EMBL" id="SJPM01000010">
    <property type="protein sequence ID" value="TWT93125.1"/>
    <property type="molecule type" value="Genomic_DNA"/>
</dbReference>
<name>A0A5C6A165_9BACT</name>
<dbReference type="RefSeq" id="WP_146579951.1">
    <property type="nucleotide sequence ID" value="NZ_SJPM01000010.1"/>
</dbReference>
<gene>
    <name evidence="3" type="primary">pucA</name>
    <name evidence="3" type="ORF">Pla100_44420</name>
</gene>
<dbReference type="GO" id="GO:0004854">
    <property type="term" value="F:xanthine dehydrogenase activity"/>
    <property type="evidence" value="ECO:0007669"/>
    <property type="project" value="UniProtKB-EC"/>
</dbReference>
<evidence type="ECO:0000259" key="1">
    <source>
        <dbReference type="Pfam" id="PF02625"/>
    </source>
</evidence>
<dbReference type="PANTHER" id="PTHR30388:SF6">
    <property type="entry name" value="XANTHINE DEHYDROGENASE SUBUNIT A-RELATED"/>
    <property type="match status" value="1"/>
</dbReference>
<evidence type="ECO:0000259" key="2">
    <source>
        <dbReference type="Pfam" id="PF13478"/>
    </source>
</evidence>
<dbReference type="InterPro" id="IPR027051">
    <property type="entry name" value="XdhC_Rossmann_dom"/>
</dbReference>
<dbReference type="Proteomes" id="UP000316213">
    <property type="component" value="Unassembled WGS sequence"/>
</dbReference>
<sequence>MSVSKIVDLAIMSFEDDETCVLCTVVRLDGSGYGRPGARLLLTPSGEREGYISGGCLEKDLCRRVWEATNNGPRLIVLDTRGNSVEGQRYGTGCEGLVYVLCQRVDRSHPAAIDVLRRVQEQRQDAKLLTIYRSDSSDYHVGDQWTEASFADQLPPSVSQEFRSVSRNASIVFTDEAGNEVEAAIEIIRPRRELVIFGAGDDVIPVVQAASVLDWEVTVVGHRPELADPSRFPTARVQCGPHHLVARSLSLSERTDVVVMTHDFARDGELLPVLLDSPVRSIGLLGPKRRLGRLVQELYKRGRKLSDNDIARLRSPIGLDIGAISPAEIAMAIMAELIAMPGELISQPGERISQTTGRIGQPLHDRLEPLHEPVPHLVAS</sequence>
<evidence type="ECO:0000313" key="4">
    <source>
        <dbReference type="Proteomes" id="UP000316213"/>
    </source>
</evidence>
<evidence type="ECO:0000313" key="3">
    <source>
        <dbReference type="EMBL" id="TWT93125.1"/>
    </source>
</evidence>
<dbReference type="OrthoDB" id="9773039at2"/>
<accession>A0A5C6A165</accession>
<dbReference type="InterPro" id="IPR003777">
    <property type="entry name" value="XdhC_CoxI"/>
</dbReference>
<reference evidence="3 4" key="1">
    <citation type="submission" date="2019-02" db="EMBL/GenBank/DDBJ databases">
        <title>Deep-cultivation of Planctomycetes and their phenomic and genomic characterization uncovers novel biology.</title>
        <authorList>
            <person name="Wiegand S."/>
            <person name="Jogler M."/>
            <person name="Boedeker C."/>
            <person name="Pinto D."/>
            <person name="Vollmers J."/>
            <person name="Rivas-Marin E."/>
            <person name="Kohn T."/>
            <person name="Peeters S.H."/>
            <person name="Heuer A."/>
            <person name="Rast P."/>
            <person name="Oberbeckmann S."/>
            <person name="Bunk B."/>
            <person name="Jeske O."/>
            <person name="Meyerdierks A."/>
            <person name="Storesund J.E."/>
            <person name="Kallscheuer N."/>
            <person name="Luecker S."/>
            <person name="Lage O.M."/>
            <person name="Pohl T."/>
            <person name="Merkel B.J."/>
            <person name="Hornburger P."/>
            <person name="Mueller R.-W."/>
            <person name="Bruemmer F."/>
            <person name="Labrenz M."/>
            <person name="Spormann A.M."/>
            <person name="Op Den Camp H."/>
            <person name="Overmann J."/>
            <person name="Amann R."/>
            <person name="Jetten M.S.M."/>
            <person name="Mascher T."/>
            <person name="Medema M.H."/>
            <person name="Devos D.P."/>
            <person name="Kaster A.-K."/>
            <person name="Ovreas L."/>
            <person name="Rohde M."/>
            <person name="Galperin M.Y."/>
            <person name="Jogler C."/>
        </authorList>
    </citation>
    <scope>NUCLEOTIDE SEQUENCE [LARGE SCALE GENOMIC DNA]</scope>
    <source>
        <strain evidence="3 4">Pla100</strain>
    </source>
</reference>